<dbReference type="Proteomes" id="UP000663720">
    <property type="component" value="Chromosome"/>
</dbReference>
<dbReference type="PANTHER" id="PTHR37291:SF1">
    <property type="entry name" value="TYPE IV METHYL-DIRECTED RESTRICTION ENZYME ECOKMCRB SUBUNIT"/>
    <property type="match status" value="1"/>
</dbReference>
<name>A0A975B446_9BACT</name>
<dbReference type="EMBL" id="CP061799">
    <property type="protein sequence ID" value="QTA78428.1"/>
    <property type="molecule type" value="Genomic_DNA"/>
</dbReference>
<dbReference type="AlphaFoldDB" id="A0A975B446"/>
<gene>
    <name evidence="1" type="ORF">dnl_06490</name>
</gene>
<dbReference type="GO" id="GO:0016787">
    <property type="term" value="F:hydrolase activity"/>
    <property type="evidence" value="ECO:0007669"/>
    <property type="project" value="UniProtKB-KW"/>
</dbReference>
<sequence length="647" mass="75273">MSYSDEIVLSFFEGMEEDPWQADWHNHILYVAEEMKKARSDLKQTTAIPFENQTCEDTYMEKKNRWELIWQGQGPEHNHISGLEQGYVTAPHSGENLSTLCKISESLLKLNPDDQNFLNDLKLLENDFYSLYTKKMTAMFCRALVPIFPGKFTTLFSWRCKSVLQFLNNKFNLNFAGNSFLEKQVLVTEGIDIIFGKQLKDQIKIWNDQYEPIHKLEYEIIKVPFAYYLLDIMNDTLMLHKQIIYTGAPGTGKTYLAKKKAKRHINLYLEHIQSVTGYYTTLQVDIPKSDFFFECIQFHPSYGYEDFIEGIRPTGIGSKSNGIDFELTDGSLKAFSRKAGLLEIILLESGLSIKTNPTTGEIIESLKQIEDKVSGAGGWDGIFEKYKTRRGDLFELEKDSIDFWEKYVQSFNHIPDEYEEDEKNRLFSSWLPPFFLIIDEVNRSELSRVFGELMYCFEYRGSEGCIKTQYATLMDKQKKYALAWHPERGSVFFLPHNLYILGTMNNIDRSVETFDLALRRRFYWDDKKYNGDILRMILQKESKGVKADNNEEQDVNKPKLSSDVIDRLIKKAKSLNEAIEKHDQLGTDYQIGHAYFTRILKYASEDSSAKQYNALWEHHLNPLLKEYVRGIPQSNDILKALKSAYDV</sequence>
<dbReference type="InterPro" id="IPR052934">
    <property type="entry name" value="Methyl-DNA_Rec/Restrict_Enz"/>
</dbReference>
<accession>A0A975B446</accession>
<evidence type="ECO:0000313" key="1">
    <source>
        <dbReference type="EMBL" id="QTA78428.1"/>
    </source>
</evidence>
<dbReference type="RefSeq" id="WP_207690286.1">
    <property type="nucleotide sequence ID" value="NZ_CP061799.1"/>
</dbReference>
<dbReference type="Gene3D" id="3.40.50.300">
    <property type="entry name" value="P-loop containing nucleotide triphosphate hydrolases"/>
    <property type="match status" value="1"/>
</dbReference>
<keyword evidence="1" id="KW-0378">Hydrolase</keyword>
<dbReference type="REBASE" id="490968">
    <property type="entry name" value="Dli5ac10McrBCP"/>
</dbReference>
<keyword evidence="2" id="KW-1185">Reference proteome</keyword>
<dbReference type="KEGG" id="dli:dnl_06490"/>
<dbReference type="InterPro" id="IPR027417">
    <property type="entry name" value="P-loop_NTPase"/>
</dbReference>
<organism evidence="1 2">
    <name type="scientific">Desulfonema limicola</name>
    <dbReference type="NCBI Taxonomy" id="45656"/>
    <lineage>
        <taxon>Bacteria</taxon>
        <taxon>Pseudomonadati</taxon>
        <taxon>Thermodesulfobacteriota</taxon>
        <taxon>Desulfobacteria</taxon>
        <taxon>Desulfobacterales</taxon>
        <taxon>Desulfococcaceae</taxon>
        <taxon>Desulfonema</taxon>
    </lineage>
</organism>
<reference evidence="1" key="1">
    <citation type="journal article" date="2021" name="Microb. Physiol.">
        <title>Proteogenomic Insights into the Physiology of Marine, Sulfate-Reducing, Filamentous Desulfonema limicola and Desulfonema magnum.</title>
        <authorList>
            <person name="Schnaars V."/>
            <person name="Wohlbrand L."/>
            <person name="Scheve S."/>
            <person name="Hinrichs C."/>
            <person name="Reinhardt R."/>
            <person name="Rabus R."/>
        </authorList>
    </citation>
    <scope>NUCLEOTIDE SEQUENCE</scope>
    <source>
        <strain evidence="1">5ac10</strain>
    </source>
</reference>
<protein>
    <submittedName>
        <fullName evidence="1">NTP hydrolase p-loop-containing</fullName>
    </submittedName>
</protein>
<proteinExistence type="predicted"/>
<evidence type="ECO:0000313" key="2">
    <source>
        <dbReference type="Proteomes" id="UP000663720"/>
    </source>
</evidence>
<dbReference type="SUPFAM" id="SSF52540">
    <property type="entry name" value="P-loop containing nucleoside triphosphate hydrolases"/>
    <property type="match status" value="1"/>
</dbReference>
<dbReference type="PANTHER" id="PTHR37291">
    <property type="entry name" value="5-METHYLCYTOSINE-SPECIFIC RESTRICTION ENZYME B"/>
    <property type="match status" value="1"/>
</dbReference>